<evidence type="ECO:0000313" key="1">
    <source>
        <dbReference type="EMBL" id="ATL67413.1"/>
    </source>
</evidence>
<organism evidence="1 2">
    <name type="scientific">Nocardia terpenica</name>
    <dbReference type="NCBI Taxonomy" id="455432"/>
    <lineage>
        <taxon>Bacteria</taxon>
        <taxon>Bacillati</taxon>
        <taxon>Actinomycetota</taxon>
        <taxon>Actinomycetes</taxon>
        <taxon>Mycobacteriales</taxon>
        <taxon>Nocardiaceae</taxon>
        <taxon>Nocardia</taxon>
    </lineage>
</organism>
<protein>
    <submittedName>
        <fullName evidence="1">Uncharacterized protein</fullName>
    </submittedName>
</protein>
<proteinExistence type="predicted"/>
<dbReference type="EMBL" id="CP023778">
    <property type="protein sequence ID" value="ATL67413.1"/>
    <property type="molecule type" value="Genomic_DNA"/>
</dbReference>
<sequence length="78" mass="9015">MIMVDTLTRAEYDHRQYLGSAGPASGLAPDVQARWREEFPDWAGRYWAFQPDTDYPTTQPQLFWLRPVNVAARGKESK</sequence>
<accession>A0A291RII8</accession>
<dbReference type="KEGG" id="ntp:CRH09_15610"/>
<reference evidence="1 2" key="1">
    <citation type="submission" date="2017-10" db="EMBL/GenBank/DDBJ databases">
        <title>Comparative genomics between pathogenic Norcardia.</title>
        <authorList>
            <person name="Zeng L."/>
        </authorList>
    </citation>
    <scope>NUCLEOTIDE SEQUENCE [LARGE SCALE GENOMIC DNA]</scope>
    <source>
        <strain evidence="1 2">NC_YFY_NT001</strain>
    </source>
</reference>
<name>A0A291RII8_9NOCA</name>
<dbReference type="Proteomes" id="UP000221961">
    <property type="component" value="Chromosome"/>
</dbReference>
<evidence type="ECO:0000313" key="2">
    <source>
        <dbReference type="Proteomes" id="UP000221961"/>
    </source>
</evidence>
<dbReference type="AlphaFoldDB" id="A0A291RII8"/>
<gene>
    <name evidence="1" type="ORF">CRH09_15610</name>
</gene>